<dbReference type="InterPro" id="IPR000868">
    <property type="entry name" value="Isochorismatase-like_dom"/>
</dbReference>
<dbReference type="Gene3D" id="3.40.50.850">
    <property type="entry name" value="Isochorismatase-like"/>
    <property type="match status" value="1"/>
</dbReference>
<reference evidence="3 4" key="1">
    <citation type="submission" date="2019-03" db="EMBL/GenBank/DDBJ databases">
        <title>Genomic Encyclopedia of Archaeal and Bacterial Type Strains, Phase II (KMG-II): from individual species to whole genera.</title>
        <authorList>
            <person name="Goeker M."/>
        </authorList>
    </citation>
    <scope>NUCLEOTIDE SEQUENCE [LARGE SCALE GENOMIC DNA]</scope>
    <source>
        <strain evidence="3 4">ATCC 25309</strain>
    </source>
</reference>
<keyword evidence="4" id="KW-1185">Reference proteome</keyword>
<gene>
    <name evidence="3" type="ORF">EI77_03846</name>
</gene>
<evidence type="ECO:0000256" key="1">
    <source>
        <dbReference type="ARBA" id="ARBA00022801"/>
    </source>
</evidence>
<dbReference type="PANTHER" id="PTHR43540:SF6">
    <property type="entry name" value="ISOCHORISMATASE-LIKE DOMAIN-CONTAINING PROTEIN"/>
    <property type="match status" value="1"/>
</dbReference>
<proteinExistence type="predicted"/>
<dbReference type="InterPro" id="IPR036380">
    <property type="entry name" value="Isochorismatase-like_sf"/>
</dbReference>
<keyword evidence="1" id="KW-0378">Hydrolase</keyword>
<dbReference type="InterPro" id="IPR050272">
    <property type="entry name" value="Isochorismatase-like_hydrls"/>
</dbReference>
<dbReference type="PANTHER" id="PTHR43540">
    <property type="entry name" value="PEROXYUREIDOACRYLATE/UREIDOACRYLATE AMIDOHYDROLASE-RELATED"/>
    <property type="match status" value="1"/>
</dbReference>
<evidence type="ECO:0000259" key="2">
    <source>
        <dbReference type="Pfam" id="PF00857"/>
    </source>
</evidence>
<dbReference type="Pfam" id="PF00857">
    <property type="entry name" value="Isochorismatase"/>
    <property type="match status" value="1"/>
</dbReference>
<name>A0A4R7RMC3_9BACT</name>
<comment type="caution">
    <text evidence="3">The sequence shown here is derived from an EMBL/GenBank/DDBJ whole genome shotgun (WGS) entry which is preliminary data.</text>
</comment>
<evidence type="ECO:0000313" key="3">
    <source>
        <dbReference type="EMBL" id="TDU66109.1"/>
    </source>
</evidence>
<organism evidence="3 4">
    <name type="scientific">Prosthecobacter fusiformis</name>
    <dbReference type="NCBI Taxonomy" id="48464"/>
    <lineage>
        <taxon>Bacteria</taxon>
        <taxon>Pseudomonadati</taxon>
        <taxon>Verrucomicrobiota</taxon>
        <taxon>Verrucomicrobiia</taxon>
        <taxon>Verrucomicrobiales</taxon>
        <taxon>Verrucomicrobiaceae</taxon>
        <taxon>Prosthecobacter</taxon>
    </lineage>
</organism>
<dbReference type="GO" id="GO:0016787">
    <property type="term" value="F:hydrolase activity"/>
    <property type="evidence" value="ECO:0007669"/>
    <property type="project" value="UniProtKB-KW"/>
</dbReference>
<protein>
    <submittedName>
        <fullName evidence="3">Nicotinamidase-related amidase</fullName>
    </submittedName>
</protein>
<dbReference type="Proteomes" id="UP000295662">
    <property type="component" value="Unassembled WGS sequence"/>
</dbReference>
<dbReference type="SUPFAM" id="SSF52499">
    <property type="entry name" value="Isochorismatase-like hydrolases"/>
    <property type="match status" value="1"/>
</dbReference>
<accession>A0A4R7RMC3</accession>
<evidence type="ECO:0000313" key="4">
    <source>
        <dbReference type="Proteomes" id="UP000295662"/>
    </source>
</evidence>
<dbReference type="EMBL" id="SOCA01000009">
    <property type="protein sequence ID" value="TDU66109.1"/>
    <property type="molecule type" value="Genomic_DNA"/>
</dbReference>
<feature type="domain" description="Isochorismatase-like" evidence="2">
    <location>
        <begin position="50"/>
        <end position="211"/>
    </location>
</feature>
<dbReference type="CDD" id="cd00431">
    <property type="entry name" value="cysteine_hydrolases"/>
    <property type="match status" value="1"/>
</dbReference>
<dbReference type="AlphaFoldDB" id="A0A4R7RMC3"/>
<sequence length="241" mass="26753">MARCYCSAARTDFSDPKRSKPHILKHNFNAMASAHNASLHGSAPDKAAQAVLLIDVINAMDFPGGSSLLRLALPVAKRIAALKKRARAAGVPVIYVNDNFGRWRSDFKSHVSHCLEAGVPGEPIVQQLLPDEEDYFILKPKHSGFYSTSLDILLEHLEVSTLILTGFAGNLCVLYTANDAYMRDYHLIVPRDCLASENRKANDHALAQMQTHLRADIRTSPRIHLVRSRTRAGKDTQDKDK</sequence>